<organism evidence="1 2">
    <name type="scientific">Colletotrichum cuscutae</name>
    <dbReference type="NCBI Taxonomy" id="1209917"/>
    <lineage>
        <taxon>Eukaryota</taxon>
        <taxon>Fungi</taxon>
        <taxon>Dikarya</taxon>
        <taxon>Ascomycota</taxon>
        <taxon>Pezizomycotina</taxon>
        <taxon>Sordariomycetes</taxon>
        <taxon>Hypocreomycetidae</taxon>
        <taxon>Glomerellales</taxon>
        <taxon>Glomerellaceae</taxon>
        <taxon>Colletotrichum</taxon>
        <taxon>Colletotrichum acutatum species complex</taxon>
    </lineage>
</organism>
<evidence type="ECO:0000313" key="1">
    <source>
        <dbReference type="EMBL" id="KAK1456981.1"/>
    </source>
</evidence>
<proteinExistence type="predicted"/>
<protein>
    <submittedName>
        <fullName evidence="1">Uncharacterized protein</fullName>
    </submittedName>
</protein>
<keyword evidence="2" id="KW-1185">Reference proteome</keyword>
<comment type="caution">
    <text evidence="1">The sequence shown here is derived from an EMBL/GenBank/DDBJ whole genome shotgun (WGS) entry which is preliminary data.</text>
</comment>
<dbReference type="Proteomes" id="UP001239213">
    <property type="component" value="Unassembled WGS sequence"/>
</dbReference>
<evidence type="ECO:0000313" key="2">
    <source>
        <dbReference type="Proteomes" id="UP001239213"/>
    </source>
</evidence>
<reference evidence="1" key="1">
    <citation type="submission" date="2016-11" db="EMBL/GenBank/DDBJ databases">
        <title>The genome sequence of Colletotrichum cuscutae.</title>
        <authorList>
            <person name="Baroncelli R."/>
        </authorList>
    </citation>
    <scope>NUCLEOTIDE SEQUENCE</scope>
    <source>
        <strain evidence="1">IMI 304802</strain>
    </source>
</reference>
<accession>A0AAI9XNT5</accession>
<dbReference type="EMBL" id="MPDP01000283">
    <property type="protein sequence ID" value="KAK1456981.1"/>
    <property type="molecule type" value="Genomic_DNA"/>
</dbReference>
<name>A0AAI9XNT5_9PEZI</name>
<dbReference type="AlphaFoldDB" id="A0AAI9XNT5"/>
<gene>
    <name evidence="1" type="ORF">CCUS01_09861</name>
</gene>
<sequence length="149" mass="17168">MRRFDTSLGNRLLLHAPPFLHYCVLWHVPPYIPPLPGIFSTLSSSNSLSFPFFSRASPPVTQSQRTHLRPHVQRYDWLFTSTPQPRPYASICTTNDERQGSESLLAARAGGLKEGVDRRDRLRREAETKQGDWAFKSRILKRWTPGHQL</sequence>